<keyword evidence="3" id="KW-0804">Transcription</keyword>
<dbReference type="eggNOG" id="COG4977">
    <property type="taxonomic scope" value="Bacteria"/>
</dbReference>
<accession>Q3K9M8</accession>
<dbReference type="SMART" id="SM00342">
    <property type="entry name" value="HTH_ARAC"/>
    <property type="match status" value="1"/>
</dbReference>
<dbReference type="EMBL" id="CP000094">
    <property type="protein sequence ID" value="ABA75526.1"/>
    <property type="molecule type" value="Genomic_DNA"/>
</dbReference>
<evidence type="ECO:0000259" key="5">
    <source>
        <dbReference type="PROSITE" id="PS01124"/>
    </source>
</evidence>
<proteinExistence type="predicted"/>
<dbReference type="InterPro" id="IPR018060">
    <property type="entry name" value="HTH_AraC"/>
</dbReference>
<protein>
    <recommendedName>
        <fullName evidence="5">HTH araC/xylS-type domain-containing protein</fullName>
    </recommendedName>
</protein>
<dbReference type="PROSITE" id="PS01124">
    <property type="entry name" value="HTH_ARAC_FAMILY_2"/>
    <property type="match status" value="1"/>
</dbReference>
<dbReference type="InterPro" id="IPR018062">
    <property type="entry name" value="HTH_AraC-typ_CS"/>
</dbReference>
<dbReference type="AlphaFoldDB" id="Q3K9M8"/>
<dbReference type="HOGENOM" id="CLU_1785254_0_0_6"/>
<keyword evidence="2" id="KW-0238">DNA-binding</keyword>
<evidence type="ECO:0000313" key="7">
    <source>
        <dbReference type="Proteomes" id="UP000002704"/>
    </source>
</evidence>
<feature type="domain" description="HTH araC/xylS-type" evidence="5">
    <location>
        <begin position="78"/>
        <end position="130"/>
    </location>
</feature>
<dbReference type="InterPro" id="IPR009057">
    <property type="entry name" value="Homeodomain-like_sf"/>
</dbReference>
<feature type="region of interest" description="Disordered" evidence="4">
    <location>
        <begin position="125"/>
        <end position="145"/>
    </location>
</feature>
<evidence type="ECO:0000256" key="4">
    <source>
        <dbReference type="SAM" id="MobiDB-lite"/>
    </source>
</evidence>
<dbReference type="PROSITE" id="PS00041">
    <property type="entry name" value="HTH_ARAC_FAMILY_1"/>
    <property type="match status" value="1"/>
</dbReference>
<reference evidence="6 7" key="1">
    <citation type="journal article" date="2009" name="Genome Biol.">
        <title>Genomic and genetic analyses of diversity and plant interactions of Pseudomonas fluorescens.</title>
        <authorList>
            <person name="Silby M.W."/>
            <person name="Cerdeno-Tarraga A.M."/>
            <person name="Vernikos G.S."/>
            <person name="Giddens S.R."/>
            <person name="Jackson R.W."/>
            <person name="Preston G.M."/>
            <person name="Zhang X.X."/>
            <person name="Moon C.D."/>
            <person name="Gehrig S.M."/>
            <person name="Godfrey S.A."/>
            <person name="Knight C.G."/>
            <person name="Malone J.G."/>
            <person name="Robinson Z."/>
            <person name="Spiers A.J."/>
            <person name="Harris S."/>
            <person name="Challis G.L."/>
            <person name="Yaxley A.M."/>
            <person name="Harris D."/>
            <person name="Seeger K."/>
            <person name="Murphy L."/>
            <person name="Rutter S."/>
            <person name="Squares R."/>
            <person name="Quail M.A."/>
            <person name="Saunders E."/>
            <person name="Mavromatis K."/>
            <person name="Brettin T.S."/>
            <person name="Bentley S.D."/>
            <person name="Hothersall J."/>
            <person name="Stephens E."/>
            <person name="Thomas C.M."/>
            <person name="Parkhill J."/>
            <person name="Levy S.B."/>
            <person name="Rainey P.B."/>
            <person name="Thomson N.R."/>
        </authorList>
    </citation>
    <scope>NUCLEOTIDE SEQUENCE [LARGE SCALE GENOMIC DNA]</scope>
    <source>
        <strain evidence="6 7">Pf0-1</strain>
    </source>
</reference>
<sequence>MIIPPIDWSQSINPTPVPHGTPRCKWIKNFELAQFNISQVRTEELGGFIYFNLDPNALSPRDLYPGVDEEIRRVFPDLADMRLIRAHNLLQQTQMSVAQVAACSGFGSLEHFSRTYRARFGCPPSEDRRQAWSAPVMRQPLGKAP</sequence>
<dbReference type="Proteomes" id="UP000002704">
    <property type="component" value="Chromosome"/>
</dbReference>
<dbReference type="PANTHER" id="PTHR47893:SF1">
    <property type="entry name" value="REGULATORY PROTEIN PCHR"/>
    <property type="match status" value="1"/>
</dbReference>
<evidence type="ECO:0000256" key="3">
    <source>
        <dbReference type="ARBA" id="ARBA00023163"/>
    </source>
</evidence>
<dbReference type="InterPro" id="IPR053142">
    <property type="entry name" value="PchR_regulatory_protein"/>
</dbReference>
<dbReference type="SUPFAM" id="SSF46689">
    <property type="entry name" value="Homeodomain-like"/>
    <property type="match status" value="1"/>
</dbReference>
<dbReference type="KEGG" id="pfo:Pfl01_3788"/>
<evidence type="ECO:0000256" key="1">
    <source>
        <dbReference type="ARBA" id="ARBA00023015"/>
    </source>
</evidence>
<dbReference type="Pfam" id="PF12833">
    <property type="entry name" value="HTH_18"/>
    <property type="match status" value="1"/>
</dbReference>
<dbReference type="Gene3D" id="1.10.10.60">
    <property type="entry name" value="Homeodomain-like"/>
    <property type="match status" value="1"/>
</dbReference>
<gene>
    <name evidence="6" type="ordered locus">Pfl01_3788</name>
</gene>
<dbReference type="PANTHER" id="PTHR47893">
    <property type="entry name" value="REGULATORY PROTEIN PCHR"/>
    <property type="match status" value="1"/>
</dbReference>
<evidence type="ECO:0000256" key="2">
    <source>
        <dbReference type="ARBA" id="ARBA00023125"/>
    </source>
</evidence>
<dbReference type="GO" id="GO:0003700">
    <property type="term" value="F:DNA-binding transcription factor activity"/>
    <property type="evidence" value="ECO:0007669"/>
    <property type="project" value="InterPro"/>
</dbReference>
<keyword evidence="1" id="KW-0805">Transcription regulation</keyword>
<organism evidence="6 7">
    <name type="scientific">Pseudomonas fluorescens (strain Pf0-1)</name>
    <dbReference type="NCBI Taxonomy" id="205922"/>
    <lineage>
        <taxon>Bacteria</taxon>
        <taxon>Pseudomonadati</taxon>
        <taxon>Pseudomonadota</taxon>
        <taxon>Gammaproteobacteria</taxon>
        <taxon>Pseudomonadales</taxon>
        <taxon>Pseudomonadaceae</taxon>
        <taxon>Pseudomonas</taxon>
    </lineage>
</organism>
<dbReference type="GO" id="GO:0009893">
    <property type="term" value="P:positive regulation of metabolic process"/>
    <property type="evidence" value="ECO:0007669"/>
    <property type="project" value="UniProtKB-ARBA"/>
</dbReference>
<evidence type="ECO:0000313" key="6">
    <source>
        <dbReference type="EMBL" id="ABA75526.1"/>
    </source>
</evidence>
<dbReference type="GO" id="GO:0043565">
    <property type="term" value="F:sequence-specific DNA binding"/>
    <property type="evidence" value="ECO:0007669"/>
    <property type="project" value="InterPro"/>
</dbReference>
<name>Q3K9M8_PSEPF</name>